<gene>
    <name evidence="3" type="ORF">UO65_4732</name>
</gene>
<comment type="similarity">
    <text evidence="1">Belongs to the thioesterase family.</text>
</comment>
<keyword evidence="4" id="KW-1185">Reference proteome</keyword>
<comment type="caution">
    <text evidence="3">The sequence shown here is derived from an EMBL/GenBank/DDBJ whole genome shotgun (WGS) entry which is preliminary data.</text>
</comment>
<dbReference type="AlphaFoldDB" id="W7IT59"/>
<evidence type="ECO:0000259" key="2">
    <source>
        <dbReference type="Pfam" id="PF00975"/>
    </source>
</evidence>
<dbReference type="PANTHER" id="PTHR11487:SF0">
    <property type="entry name" value="S-ACYL FATTY ACID SYNTHASE THIOESTERASE, MEDIUM CHAIN"/>
    <property type="match status" value="1"/>
</dbReference>
<dbReference type="EMBL" id="AYXG01000182">
    <property type="protein sequence ID" value="EWC59952.1"/>
    <property type="molecule type" value="Genomic_DNA"/>
</dbReference>
<name>W7IT59_9PSEU</name>
<dbReference type="SUPFAM" id="SSF53474">
    <property type="entry name" value="alpha/beta-Hydrolases"/>
    <property type="match status" value="1"/>
</dbReference>
<dbReference type="STRING" id="909613.UO65_4732"/>
<dbReference type="InterPro" id="IPR012223">
    <property type="entry name" value="TEII"/>
</dbReference>
<protein>
    <submittedName>
        <fullName evidence="3">Thioesterase</fullName>
    </submittedName>
</protein>
<dbReference type="InterPro" id="IPR029058">
    <property type="entry name" value="AB_hydrolase_fold"/>
</dbReference>
<dbReference type="PANTHER" id="PTHR11487">
    <property type="entry name" value="THIOESTERASE"/>
    <property type="match status" value="1"/>
</dbReference>
<dbReference type="GO" id="GO:0008610">
    <property type="term" value="P:lipid biosynthetic process"/>
    <property type="evidence" value="ECO:0007669"/>
    <property type="project" value="TreeGrafter"/>
</dbReference>
<dbReference type="Gene3D" id="3.40.50.1820">
    <property type="entry name" value="alpha/beta hydrolase"/>
    <property type="match status" value="1"/>
</dbReference>
<dbReference type="RefSeq" id="WP_052021653.1">
    <property type="nucleotide sequence ID" value="NZ_AYXG01000182.1"/>
</dbReference>
<evidence type="ECO:0000313" key="3">
    <source>
        <dbReference type="EMBL" id="EWC59952.1"/>
    </source>
</evidence>
<organism evidence="3 4">
    <name type="scientific">Actinokineospora spheciospongiae</name>
    <dbReference type="NCBI Taxonomy" id="909613"/>
    <lineage>
        <taxon>Bacteria</taxon>
        <taxon>Bacillati</taxon>
        <taxon>Actinomycetota</taxon>
        <taxon>Actinomycetes</taxon>
        <taxon>Pseudonocardiales</taxon>
        <taxon>Pseudonocardiaceae</taxon>
        <taxon>Actinokineospora</taxon>
    </lineage>
</organism>
<proteinExistence type="inferred from homology"/>
<feature type="domain" description="Thioesterase" evidence="2">
    <location>
        <begin position="20"/>
        <end position="244"/>
    </location>
</feature>
<dbReference type="OrthoDB" id="4169718at2"/>
<dbReference type="Proteomes" id="UP000019277">
    <property type="component" value="Unassembled WGS sequence"/>
</dbReference>
<sequence>MSAALATPPAATEEQAAPLRLVCFAPAGGSSASFKTWPKALAPEFLVQAVDLPGRATRRADPPAESLVRHADELAPRLAGSGPYALLGHSLGGLLAYEVAKRISRDPDLRDPEFVVLAGSRPPHRSSSKVFAPLVELPDEQLLDALTEIGAVNPMLRTSPLRGLFIPALRNDLRLVVGYHPDPAEEPPRISLAAWHAEDDHLAPPAVGTEWARYTSGDFTHTAFGGDHFFLYDRMPTVASTLRAARDRAARPLR</sequence>
<dbReference type="InterPro" id="IPR001031">
    <property type="entry name" value="Thioesterase"/>
</dbReference>
<dbReference type="Pfam" id="PF00975">
    <property type="entry name" value="Thioesterase"/>
    <property type="match status" value="1"/>
</dbReference>
<accession>W7IT59</accession>
<evidence type="ECO:0000256" key="1">
    <source>
        <dbReference type="ARBA" id="ARBA00007169"/>
    </source>
</evidence>
<dbReference type="eggNOG" id="COG3208">
    <property type="taxonomic scope" value="Bacteria"/>
</dbReference>
<evidence type="ECO:0000313" key="4">
    <source>
        <dbReference type="Proteomes" id="UP000019277"/>
    </source>
</evidence>
<reference evidence="3 4" key="1">
    <citation type="journal article" date="2014" name="Genome Announc.">
        <title>Draft Genome Sequence of the Antitrypanosomally Active Sponge-Associated Bacterium Actinokineospora sp. Strain EG49.</title>
        <authorList>
            <person name="Harjes J."/>
            <person name="Ryu T."/>
            <person name="Abdelmohsen U.R."/>
            <person name="Moitinho-Silva L."/>
            <person name="Horn H."/>
            <person name="Ravasi T."/>
            <person name="Hentschel U."/>
        </authorList>
    </citation>
    <scope>NUCLEOTIDE SEQUENCE [LARGE SCALE GENOMIC DNA]</scope>
    <source>
        <strain evidence="3 4">EG49</strain>
    </source>
</reference>